<dbReference type="AlphaFoldDB" id="E2A110"/>
<dbReference type="EMBL" id="GL435630">
    <property type="protein sequence ID" value="EFN72878.1"/>
    <property type="molecule type" value="Genomic_DNA"/>
</dbReference>
<evidence type="ECO:0000313" key="2">
    <source>
        <dbReference type="Proteomes" id="UP000000311"/>
    </source>
</evidence>
<dbReference type="InParanoid" id="E2A110"/>
<sequence length="70" mass="8529">HVSYSIQNTWLDDIEQKILSRIKNKYPTYPIFWISSEKLSLWEETNINDTFWDKTEIIQIVEILDEYVFS</sequence>
<name>E2A110_CAMFO</name>
<proteinExistence type="predicted"/>
<gene>
    <name evidence="1" type="ORF">EAG_14822</name>
</gene>
<evidence type="ECO:0000313" key="1">
    <source>
        <dbReference type="EMBL" id="EFN72878.1"/>
    </source>
</evidence>
<keyword evidence="2" id="KW-1185">Reference proteome</keyword>
<organism evidence="2">
    <name type="scientific">Camponotus floridanus</name>
    <name type="common">Florida carpenter ant</name>
    <dbReference type="NCBI Taxonomy" id="104421"/>
    <lineage>
        <taxon>Eukaryota</taxon>
        <taxon>Metazoa</taxon>
        <taxon>Ecdysozoa</taxon>
        <taxon>Arthropoda</taxon>
        <taxon>Hexapoda</taxon>
        <taxon>Insecta</taxon>
        <taxon>Pterygota</taxon>
        <taxon>Neoptera</taxon>
        <taxon>Endopterygota</taxon>
        <taxon>Hymenoptera</taxon>
        <taxon>Apocrita</taxon>
        <taxon>Aculeata</taxon>
        <taxon>Formicoidea</taxon>
        <taxon>Formicidae</taxon>
        <taxon>Formicinae</taxon>
        <taxon>Camponotus</taxon>
    </lineage>
</organism>
<dbReference type="Proteomes" id="UP000000311">
    <property type="component" value="Unassembled WGS sequence"/>
</dbReference>
<accession>E2A110</accession>
<feature type="non-terminal residue" evidence="1">
    <location>
        <position position="70"/>
    </location>
</feature>
<reference evidence="1 2" key="1">
    <citation type="journal article" date="2010" name="Science">
        <title>Genomic comparison of the ants Camponotus floridanus and Harpegnathos saltator.</title>
        <authorList>
            <person name="Bonasio R."/>
            <person name="Zhang G."/>
            <person name="Ye C."/>
            <person name="Mutti N.S."/>
            <person name="Fang X."/>
            <person name="Qin N."/>
            <person name="Donahue G."/>
            <person name="Yang P."/>
            <person name="Li Q."/>
            <person name="Li C."/>
            <person name="Zhang P."/>
            <person name="Huang Z."/>
            <person name="Berger S.L."/>
            <person name="Reinberg D."/>
            <person name="Wang J."/>
            <person name="Liebig J."/>
        </authorList>
    </citation>
    <scope>NUCLEOTIDE SEQUENCE [LARGE SCALE GENOMIC DNA]</scope>
    <source>
        <strain evidence="2">C129</strain>
    </source>
</reference>
<feature type="non-terminal residue" evidence="1">
    <location>
        <position position="1"/>
    </location>
</feature>
<protein>
    <submittedName>
        <fullName evidence="1">Uncharacterized protein</fullName>
    </submittedName>
</protein>